<keyword evidence="1" id="KW-0812">Transmembrane</keyword>
<dbReference type="Pfam" id="PF20152">
    <property type="entry name" value="DUF6534"/>
    <property type="match status" value="1"/>
</dbReference>
<name>A0A8H6SB20_MYCCL</name>
<dbReference type="EMBL" id="JACAZE010000017">
    <property type="protein sequence ID" value="KAF7296271.1"/>
    <property type="molecule type" value="Genomic_DNA"/>
</dbReference>
<protein>
    <recommendedName>
        <fullName evidence="2">DUF6534 domain-containing protein</fullName>
    </recommendedName>
</protein>
<proteinExistence type="predicted"/>
<feature type="transmembrane region" description="Helical" evidence="1">
    <location>
        <begin position="214"/>
        <end position="236"/>
    </location>
</feature>
<feature type="transmembrane region" description="Helical" evidence="1">
    <location>
        <begin position="167"/>
        <end position="194"/>
    </location>
</feature>
<feature type="transmembrane region" description="Helical" evidence="1">
    <location>
        <begin position="242"/>
        <end position="264"/>
    </location>
</feature>
<reference evidence="3" key="1">
    <citation type="submission" date="2020-05" db="EMBL/GenBank/DDBJ databases">
        <title>Mycena genomes resolve the evolution of fungal bioluminescence.</title>
        <authorList>
            <person name="Tsai I.J."/>
        </authorList>
    </citation>
    <scope>NUCLEOTIDE SEQUENCE</scope>
    <source>
        <strain evidence="3">110903Hualien_Pintung</strain>
    </source>
</reference>
<feature type="domain" description="DUF6534" evidence="2">
    <location>
        <begin position="179"/>
        <end position="268"/>
    </location>
</feature>
<evidence type="ECO:0000313" key="4">
    <source>
        <dbReference type="Proteomes" id="UP000613580"/>
    </source>
</evidence>
<dbReference type="Proteomes" id="UP000613580">
    <property type="component" value="Unassembled WGS sequence"/>
</dbReference>
<evidence type="ECO:0000256" key="1">
    <source>
        <dbReference type="SAM" id="Phobius"/>
    </source>
</evidence>
<feature type="transmembrane region" description="Helical" evidence="1">
    <location>
        <begin position="92"/>
        <end position="115"/>
    </location>
</feature>
<keyword evidence="1" id="KW-1133">Transmembrane helix</keyword>
<feature type="transmembrane region" description="Helical" evidence="1">
    <location>
        <begin position="58"/>
        <end position="80"/>
    </location>
</feature>
<comment type="caution">
    <text evidence="3">The sequence shown here is derived from an EMBL/GenBank/DDBJ whole genome shotgun (WGS) entry which is preliminary data.</text>
</comment>
<keyword evidence="4" id="KW-1185">Reference proteome</keyword>
<evidence type="ECO:0000259" key="2">
    <source>
        <dbReference type="Pfam" id="PF20152"/>
    </source>
</evidence>
<feature type="transmembrane region" description="Helical" evidence="1">
    <location>
        <begin position="127"/>
        <end position="147"/>
    </location>
</feature>
<gene>
    <name evidence="3" type="ORF">HMN09_01096400</name>
</gene>
<dbReference type="PANTHER" id="PTHR40465">
    <property type="entry name" value="CHROMOSOME 1, WHOLE GENOME SHOTGUN SEQUENCE"/>
    <property type="match status" value="1"/>
</dbReference>
<evidence type="ECO:0000313" key="3">
    <source>
        <dbReference type="EMBL" id="KAF7296271.1"/>
    </source>
</evidence>
<dbReference type="PANTHER" id="PTHR40465:SF1">
    <property type="entry name" value="DUF6534 DOMAIN-CONTAINING PROTEIN"/>
    <property type="match status" value="1"/>
</dbReference>
<keyword evidence="1" id="KW-0472">Membrane</keyword>
<sequence length="317" mass="35163">MTHVPRSSASASFNFQSVLGLGMLELGICASLALFGILLVQVYLYYLRHADSRSTRALVGLVLFLEICQTAASVQALFQWTVLLENDNDKPASLPGVIVCVALDAIVAFLVQSYFIHRIHTFTANTLLSLLLLTLAFTRFACAITLSVESFLLLHLEPVHFAVQDRFPWLISVPFATGAGVDALIATALCWYLWAWKKDEVPTIHTTSRLINRLMFWTIQTGLVTSVFSIAVVITFETMRHKFVWGALLAVLSQLYANSLLASLNIRPYLNRMSATTSSLDLLRDTFQVYGPIIAVPPPALLHIASFETGVQRRAFI</sequence>
<dbReference type="OrthoDB" id="2929525at2759"/>
<accession>A0A8H6SB20</accession>
<feature type="transmembrane region" description="Helical" evidence="1">
    <location>
        <begin position="20"/>
        <end position="46"/>
    </location>
</feature>
<organism evidence="3 4">
    <name type="scientific">Mycena chlorophos</name>
    <name type="common">Agaric fungus</name>
    <name type="synonym">Agaricus chlorophos</name>
    <dbReference type="NCBI Taxonomy" id="658473"/>
    <lineage>
        <taxon>Eukaryota</taxon>
        <taxon>Fungi</taxon>
        <taxon>Dikarya</taxon>
        <taxon>Basidiomycota</taxon>
        <taxon>Agaricomycotina</taxon>
        <taxon>Agaricomycetes</taxon>
        <taxon>Agaricomycetidae</taxon>
        <taxon>Agaricales</taxon>
        <taxon>Marasmiineae</taxon>
        <taxon>Mycenaceae</taxon>
        <taxon>Mycena</taxon>
    </lineage>
</organism>
<dbReference type="AlphaFoldDB" id="A0A8H6SB20"/>
<dbReference type="InterPro" id="IPR045339">
    <property type="entry name" value="DUF6534"/>
</dbReference>